<sequence length="52" mass="6004">MTTPRVKVTIRCNRCGEKFILRGRREKGKIDTGFKQCLCDNANDFEVEELAL</sequence>
<organism evidence="1 2">
    <name type="scientific">Paenibacillus xanthanilyticus</name>
    <dbReference type="NCBI Taxonomy" id="1783531"/>
    <lineage>
        <taxon>Bacteria</taxon>
        <taxon>Bacillati</taxon>
        <taxon>Bacillota</taxon>
        <taxon>Bacilli</taxon>
        <taxon>Bacillales</taxon>
        <taxon>Paenibacillaceae</taxon>
        <taxon>Paenibacillus</taxon>
    </lineage>
</organism>
<comment type="caution">
    <text evidence="1">The sequence shown here is derived from an EMBL/GenBank/DDBJ whole genome shotgun (WGS) entry which is preliminary data.</text>
</comment>
<dbReference type="EMBL" id="JBHSAM010000036">
    <property type="protein sequence ID" value="MFC4103753.1"/>
    <property type="molecule type" value="Genomic_DNA"/>
</dbReference>
<proteinExistence type="predicted"/>
<protein>
    <submittedName>
        <fullName evidence="1">Uncharacterized protein</fullName>
    </submittedName>
</protein>
<dbReference type="Proteomes" id="UP001595715">
    <property type="component" value="Unassembled WGS sequence"/>
</dbReference>
<evidence type="ECO:0000313" key="2">
    <source>
        <dbReference type="Proteomes" id="UP001595715"/>
    </source>
</evidence>
<keyword evidence="2" id="KW-1185">Reference proteome</keyword>
<reference evidence="2" key="1">
    <citation type="journal article" date="2019" name="Int. J. Syst. Evol. Microbiol.">
        <title>The Global Catalogue of Microorganisms (GCM) 10K type strain sequencing project: providing services to taxonomists for standard genome sequencing and annotation.</title>
        <authorList>
            <consortium name="The Broad Institute Genomics Platform"/>
            <consortium name="The Broad Institute Genome Sequencing Center for Infectious Disease"/>
            <person name="Wu L."/>
            <person name="Ma J."/>
        </authorList>
    </citation>
    <scope>NUCLEOTIDE SEQUENCE [LARGE SCALE GENOMIC DNA]</scope>
    <source>
        <strain evidence="2">IBRC-M 10987</strain>
    </source>
</reference>
<accession>A0ABV8KCK2</accession>
<name>A0ABV8KCK2_9BACL</name>
<evidence type="ECO:0000313" key="1">
    <source>
        <dbReference type="EMBL" id="MFC4103753.1"/>
    </source>
</evidence>
<gene>
    <name evidence="1" type="ORF">ACFOZ8_29450</name>
</gene>
<dbReference type="RefSeq" id="WP_377722321.1">
    <property type="nucleotide sequence ID" value="NZ_JBHSAM010000036.1"/>
</dbReference>